<protein>
    <recommendedName>
        <fullName evidence="4">GIY-YIG domain-containing protein</fullName>
    </recommendedName>
</protein>
<dbReference type="EMBL" id="DAKRPA010000021">
    <property type="protein sequence ID" value="DBA03307.1"/>
    <property type="molecule type" value="Genomic_DNA"/>
</dbReference>
<dbReference type="SUPFAM" id="SSF82771">
    <property type="entry name" value="GIY-YIG endonuclease"/>
    <property type="match status" value="1"/>
</dbReference>
<dbReference type="Proteomes" id="UP001146120">
    <property type="component" value="Unassembled WGS sequence"/>
</dbReference>
<feature type="coiled-coil region" evidence="1">
    <location>
        <begin position="100"/>
        <end position="135"/>
    </location>
</feature>
<name>A0AAV2Z978_9STRA</name>
<sequence length="170" mass="20299">MSDIKIGRIYKIVSTQSDHVYVGSTFNTIRDRFHGHKKAYSKWAKGKHCEIAIYPCFKQEYQVVDRTHLEAYEQLWISKLTCVNKNNPIRIDKLSKKAYYENNKDKIHQYREKNKEKISEKRQQYLERNKEKISETKNTKMNCDCGGKYTNASKAEHFKTKKHIKWQSSQ</sequence>
<proteinExistence type="predicted"/>
<evidence type="ECO:0000313" key="3">
    <source>
        <dbReference type="Proteomes" id="UP001146120"/>
    </source>
</evidence>
<organism evidence="2 3">
    <name type="scientific">Lagenidium giganteum</name>
    <dbReference type="NCBI Taxonomy" id="4803"/>
    <lineage>
        <taxon>Eukaryota</taxon>
        <taxon>Sar</taxon>
        <taxon>Stramenopiles</taxon>
        <taxon>Oomycota</taxon>
        <taxon>Peronosporomycetes</taxon>
        <taxon>Pythiales</taxon>
        <taxon>Pythiaceae</taxon>
    </lineage>
</organism>
<dbReference type="AlphaFoldDB" id="A0AAV2Z978"/>
<reference evidence="2" key="2">
    <citation type="journal article" date="2023" name="Microbiol Resour">
        <title>Decontamination and Annotation of the Draft Genome Sequence of the Oomycete Lagenidium giganteum ARSEF 373.</title>
        <authorList>
            <person name="Morgan W.R."/>
            <person name="Tartar A."/>
        </authorList>
    </citation>
    <scope>NUCLEOTIDE SEQUENCE</scope>
    <source>
        <strain evidence="2">ARSEF 373</strain>
    </source>
</reference>
<accession>A0AAV2Z978</accession>
<keyword evidence="1" id="KW-0175">Coiled coil</keyword>
<comment type="caution">
    <text evidence="2">The sequence shown here is derived from an EMBL/GenBank/DDBJ whole genome shotgun (WGS) entry which is preliminary data.</text>
</comment>
<gene>
    <name evidence="2" type="ORF">N0F65_011666</name>
</gene>
<dbReference type="InterPro" id="IPR035901">
    <property type="entry name" value="GIY-YIG_endonuc_sf"/>
</dbReference>
<evidence type="ECO:0000313" key="2">
    <source>
        <dbReference type="EMBL" id="DBA03307.1"/>
    </source>
</evidence>
<evidence type="ECO:0000256" key="1">
    <source>
        <dbReference type="SAM" id="Coils"/>
    </source>
</evidence>
<keyword evidence="3" id="KW-1185">Reference proteome</keyword>
<reference evidence="2" key="1">
    <citation type="submission" date="2022-11" db="EMBL/GenBank/DDBJ databases">
        <authorList>
            <person name="Morgan W.R."/>
            <person name="Tartar A."/>
        </authorList>
    </citation>
    <scope>NUCLEOTIDE SEQUENCE</scope>
    <source>
        <strain evidence="2">ARSEF 373</strain>
    </source>
</reference>
<evidence type="ECO:0008006" key="4">
    <source>
        <dbReference type="Google" id="ProtNLM"/>
    </source>
</evidence>